<keyword evidence="2" id="KW-0378">Hydrolase</keyword>
<keyword evidence="3" id="KW-1185">Reference proteome</keyword>
<feature type="domain" description="Peptidase S1" evidence="1">
    <location>
        <begin position="36"/>
        <end position="199"/>
    </location>
</feature>
<dbReference type="SUPFAM" id="SSF50494">
    <property type="entry name" value="Trypsin-like serine proteases"/>
    <property type="match status" value="1"/>
</dbReference>
<dbReference type="InterPro" id="IPR018114">
    <property type="entry name" value="TRYPSIN_HIS"/>
</dbReference>
<dbReference type="Gene3D" id="2.40.10.10">
    <property type="entry name" value="Trypsin-like serine proteases"/>
    <property type="match status" value="2"/>
</dbReference>
<dbReference type="PROSITE" id="PS00134">
    <property type="entry name" value="TRYPSIN_HIS"/>
    <property type="match status" value="1"/>
</dbReference>
<reference evidence="2 3" key="1">
    <citation type="submission" date="2022-10" db="EMBL/GenBank/DDBJ databases">
        <title>The complete genomes of actinobacterial strains from the NBC collection.</title>
        <authorList>
            <person name="Joergensen T.S."/>
            <person name="Alvarez Arevalo M."/>
            <person name="Sterndorff E.B."/>
            <person name="Faurdal D."/>
            <person name="Vuksanovic O."/>
            <person name="Mourched A.-S."/>
            <person name="Charusanti P."/>
            <person name="Shaw S."/>
            <person name="Blin K."/>
            <person name="Weber T."/>
        </authorList>
    </citation>
    <scope>NUCLEOTIDE SEQUENCE [LARGE SCALE GENOMIC DNA]</scope>
    <source>
        <strain evidence="2 3">NBC_00319</strain>
    </source>
</reference>
<dbReference type="EMBL" id="CP108021">
    <property type="protein sequence ID" value="WUM20048.1"/>
    <property type="molecule type" value="Genomic_DNA"/>
</dbReference>
<sequence>MRRIVIAVAIIAVALLVGGSVTSTSTDLSPNRRVAAVFVGDTDRHTCTAESIHSTTGDLMLTAAHCVSAITAPLHVVPGYAAGREPFGSWSVTAIYLDPAWISGQDDNHDFAVLRVAPPPGKHRRSLEAATGRGFSFLPFRAGVGVRVIGYGAGSGDSPVGCRGSTRIARGAPTITCRGLVDGTSGSPWLVKRSIIGIVGGFHQGGCVSFISHSPILSDGLPALIARAERKGPGDTPPSTVPDDC</sequence>
<evidence type="ECO:0000313" key="2">
    <source>
        <dbReference type="EMBL" id="WUM20048.1"/>
    </source>
</evidence>
<dbReference type="EC" id="3.4.21.-" evidence="2"/>
<dbReference type="InterPro" id="IPR009003">
    <property type="entry name" value="Peptidase_S1_PA"/>
</dbReference>
<evidence type="ECO:0000313" key="3">
    <source>
        <dbReference type="Proteomes" id="UP001432128"/>
    </source>
</evidence>
<dbReference type="InterPro" id="IPR001254">
    <property type="entry name" value="Trypsin_dom"/>
</dbReference>
<dbReference type="Pfam" id="PF00089">
    <property type="entry name" value="Trypsin"/>
    <property type="match status" value="1"/>
</dbReference>
<protein>
    <submittedName>
        <fullName evidence="2">Trypsin-like serine protease</fullName>
        <ecNumber evidence="2">3.4.21.-</ecNumber>
    </submittedName>
</protein>
<dbReference type="RefSeq" id="WP_328857466.1">
    <property type="nucleotide sequence ID" value="NZ_CP108021.1"/>
</dbReference>
<dbReference type="AlphaFoldDB" id="A0AAU4K1Z8"/>
<proteinExistence type="predicted"/>
<accession>A0AAU4K1Z8</accession>
<dbReference type="KEGG" id="whr:OG579_20565"/>
<dbReference type="Proteomes" id="UP001432128">
    <property type="component" value="Chromosome"/>
</dbReference>
<dbReference type="InterPro" id="IPR043504">
    <property type="entry name" value="Peptidase_S1_PA_chymotrypsin"/>
</dbReference>
<name>A0AAU4K1Z8_9NOCA</name>
<dbReference type="GO" id="GO:0004252">
    <property type="term" value="F:serine-type endopeptidase activity"/>
    <property type="evidence" value="ECO:0007669"/>
    <property type="project" value="InterPro"/>
</dbReference>
<organism evidence="2 3">
    <name type="scientific">Williamsia herbipolensis</name>
    <dbReference type="NCBI Taxonomy" id="1603258"/>
    <lineage>
        <taxon>Bacteria</taxon>
        <taxon>Bacillati</taxon>
        <taxon>Actinomycetota</taxon>
        <taxon>Actinomycetes</taxon>
        <taxon>Mycobacteriales</taxon>
        <taxon>Nocardiaceae</taxon>
        <taxon>Williamsia</taxon>
    </lineage>
</organism>
<gene>
    <name evidence="2" type="ORF">OG579_20565</name>
</gene>
<evidence type="ECO:0000259" key="1">
    <source>
        <dbReference type="Pfam" id="PF00089"/>
    </source>
</evidence>
<dbReference type="GO" id="GO:0006508">
    <property type="term" value="P:proteolysis"/>
    <property type="evidence" value="ECO:0007669"/>
    <property type="project" value="InterPro"/>
</dbReference>